<evidence type="ECO:0000313" key="3">
    <source>
        <dbReference type="Proteomes" id="UP001283361"/>
    </source>
</evidence>
<keyword evidence="1" id="KW-0812">Transmembrane</keyword>
<protein>
    <submittedName>
        <fullName evidence="2">Uncharacterized protein</fullName>
    </submittedName>
</protein>
<feature type="transmembrane region" description="Helical" evidence="1">
    <location>
        <begin position="64"/>
        <end position="84"/>
    </location>
</feature>
<organism evidence="2 3">
    <name type="scientific">Elysia crispata</name>
    <name type="common">lettuce slug</name>
    <dbReference type="NCBI Taxonomy" id="231223"/>
    <lineage>
        <taxon>Eukaryota</taxon>
        <taxon>Metazoa</taxon>
        <taxon>Spiralia</taxon>
        <taxon>Lophotrochozoa</taxon>
        <taxon>Mollusca</taxon>
        <taxon>Gastropoda</taxon>
        <taxon>Heterobranchia</taxon>
        <taxon>Euthyneura</taxon>
        <taxon>Panpulmonata</taxon>
        <taxon>Sacoglossa</taxon>
        <taxon>Placobranchoidea</taxon>
        <taxon>Plakobranchidae</taxon>
        <taxon>Elysia</taxon>
    </lineage>
</organism>
<evidence type="ECO:0000256" key="1">
    <source>
        <dbReference type="SAM" id="Phobius"/>
    </source>
</evidence>
<gene>
    <name evidence="2" type="ORF">RRG08_036589</name>
</gene>
<keyword evidence="1" id="KW-1133">Transmembrane helix</keyword>
<dbReference type="Proteomes" id="UP001283361">
    <property type="component" value="Unassembled WGS sequence"/>
</dbReference>
<reference evidence="2" key="1">
    <citation type="journal article" date="2023" name="G3 (Bethesda)">
        <title>A reference genome for the long-term kleptoplast-retaining sea slug Elysia crispata morphotype clarki.</title>
        <authorList>
            <person name="Eastman K.E."/>
            <person name="Pendleton A.L."/>
            <person name="Shaikh M.A."/>
            <person name="Suttiyut T."/>
            <person name="Ogas R."/>
            <person name="Tomko P."/>
            <person name="Gavelis G."/>
            <person name="Widhalm J.R."/>
            <person name="Wisecaver J.H."/>
        </authorList>
    </citation>
    <scope>NUCLEOTIDE SEQUENCE</scope>
    <source>
        <strain evidence="2">ECLA1</strain>
    </source>
</reference>
<dbReference type="AlphaFoldDB" id="A0AAE0ZQY0"/>
<name>A0AAE0ZQY0_9GAST</name>
<evidence type="ECO:0000313" key="2">
    <source>
        <dbReference type="EMBL" id="KAK3773899.1"/>
    </source>
</evidence>
<proteinExistence type="predicted"/>
<dbReference type="EMBL" id="JAWDGP010003486">
    <property type="protein sequence ID" value="KAK3773899.1"/>
    <property type="molecule type" value="Genomic_DNA"/>
</dbReference>
<keyword evidence="1" id="KW-0472">Membrane</keyword>
<accession>A0AAE0ZQY0</accession>
<keyword evidence="3" id="KW-1185">Reference proteome</keyword>
<sequence length="91" mass="10148">MPDYVSSGHTGQVDMKWTRHGLCGSSSQMNGEGQVIRYVRPDSPPCRLPPQSCWSPLPNCPAPLLLQPFLGFFCQISVLLFWLARGGDWAR</sequence>
<comment type="caution">
    <text evidence="2">The sequence shown here is derived from an EMBL/GenBank/DDBJ whole genome shotgun (WGS) entry which is preliminary data.</text>
</comment>